<evidence type="ECO:0000313" key="3">
    <source>
        <dbReference type="Proteomes" id="UP000320762"/>
    </source>
</evidence>
<sequence length="97" mass="10982">MLRRIPCSDASHAPTHPMLRRIPCSDAYHASRLPPPPTQRPESKVPPAPRPPSTHLLQDFIPGVLRSPARRRVLRRVFQSAHGAFFRSHLKRPSDPT</sequence>
<protein>
    <submittedName>
        <fullName evidence="2">Uncharacterized protein</fullName>
    </submittedName>
</protein>
<organism evidence="2 3">
    <name type="scientific">Schizophyllum amplum</name>
    <dbReference type="NCBI Taxonomy" id="97359"/>
    <lineage>
        <taxon>Eukaryota</taxon>
        <taxon>Fungi</taxon>
        <taxon>Dikarya</taxon>
        <taxon>Basidiomycota</taxon>
        <taxon>Agaricomycotina</taxon>
        <taxon>Agaricomycetes</taxon>
        <taxon>Agaricomycetidae</taxon>
        <taxon>Agaricales</taxon>
        <taxon>Schizophyllaceae</taxon>
        <taxon>Schizophyllum</taxon>
    </lineage>
</organism>
<keyword evidence="3" id="KW-1185">Reference proteome</keyword>
<proteinExistence type="predicted"/>
<feature type="compositionally biased region" description="Pro residues" evidence="1">
    <location>
        <begin position="33"/>
        <end position="52"/>
    </location>
</feature>
<evidence type="ECO:0000313" key="2">
    <source>
        <dbReference type="EMBL" id="TRM59988.1"/>
    </source>
</evidence>
<reference evidence="2 3" key="1">
    <citation type="journal article" date="2019" name="New Phytol.">
        <title>Comparative genomics reveals unique wood-decay strategies and fruiting body development in the Schizophyllaceae.</title>
        <authorList>
            <person name="Almasi E."/>
            <person name="Sahu N."/>
            <person name="Krizsan K."/>
            <person name="Balint B."/>
            <person name="Kovacs G.M."/>
            <person name="Kiss B."/>
            <person name="Cseklye J."/>
            <person name="Drula E."/>
            <person name="Henrissat B."/>
            <person name="Nagy I."/>
            <person name="Chovatia M."/>
            <person name="Adam C."/>
            <person name="LaButti K."/>
            <person name="Lipzen A."/>
            <person name="Riley R."/>
            <person name="Grigoriev I.V."/>
            <person name="Nagy L.G."/>
        </authorList>
    </citation>
    <scope>NUCLEOTIDE SEQUENCE [LARGE SCALE GENOMIC DNA]</scope>
    <source>
        <strain evidence="2 3">NL-1724</strain>
    </source>
</reference>
<gene>
    <name evidence="2" type="ORF">BD626DRAFT_506094</name>
</gene>
<comment type="caution">
    <text evidence="2">The sequence shown here is derived from an EMBL/GenBank/DDBJ whole genome shotgun (WGS) entry which is preliminary data.</text>
</comment>
<evidence type="ECO:0000256" key="1">
    <source>
        <dbReference type="SAM" id="MobiDB-lite"/>
    </source>
</evidence>
<accession>A0A550C5B2</accession>
<name>A0A550C5B2_9AGAR</name>
<dbReference type="EMBL" id="VDMD01000024">
    <property type="protein sequence ID" value="TRM59988.1"/>
    <property type="molecule type" value="Genomic_DNA"/>
</dbReference>
<dbReference type="Proteomes" id="UP000320762">
    <property type="component" value="Unassembled WGS sequence"/>
</dbReference>
<dbReference type="AlphaFoldDB" id="A0A550C5B2"/>
<feature type="region of interest" description="Disordered" evidence="1">
    <location>
        <begin position="1"/>
        <end position="60"/>
    </location>
</feature>